<dbReference type="PANTHER" id="PTHR43848:SF2">
    <property type="entry name" value="PUTRESCINE TRANSPORT SYSTEM PERMEASE PROTEIN POTI"/>
    <property type="match status" value="1"/>
</dbReference>
<keyword evidence="5 8" id="KW-0812">Transmembrane</keyword>
<dbReference type="GO" id="GO:0005886">
    <property type="term" value="C:plasma membrane"/>
    <property type="evidence" value="ECO:0007669"/>
    <property type="project" value="UniProtKB-SubCell"/>
</dbReference>
<dbReference type="Pfam" id="PF00528">
    <property type="entry name" value="BPD_transp_1"/>
    <property type="match status" value="1"/>
</dbReference>
<dbReference type="InterPro" id="IPR000515">
    <property type="entry name" value="MetI-like"/>
</dbReference>
<accession>A0A382LSJ9</accession>
<gene>
    <name evidence="10" type="ORF">METZ01_LOCUS290896</name>
</gene>
<keyword evidence="7 8" id="KW-0472">Membrane</keyword>
<name>A0A382LSJ9_9ZZZZ</name>
<evidence type="ECO:0000256" key="2">
    <source>
        <dbReference type="ARBA" id="ARBA00007069"/>
    </source>
</evidence>
<dbReference type="Gene3D" id="1.10.3720.10">
    <property type="entry name" value="MetI-like"/>
    <property type="match status" value="1"/>
</dbReference>
<dbReference type="EMBL" id="UINC01088103">
    <property type="protein sequence ID" value="SVC38042.1"/>
    <property type="molecule type" value="Genomic_DNA"/>
</dbReference>
<keyword evidence="3" id="KW-0813">Transport</keyword>
<dbReference type="PANTHER" id="PTHR43848">
    <property type="entry name" value="PUTRESCINE TRANSPORT SYSTEM PERMEASE PROTEIN POTI"/>
    <property type="match status" value="1"/>
</dbReference>
<dbReference type="InterPro" id="IPR051789">
    <property type="entry name" value="Bact_Polyamine_Transport"/>
</dbReference>
<organism evidence="10">
    <name type="scientific">marine metagenome</name>
    <dbReference type="NCBI Taxonomy" id="408172"/>
    <lineage>
        <taxon>unclassified sequences</taxon>
        <taxon>metagenomes</taxon>
        <taxon>ecological metagenomes</taxon>
    </lineage>
</organism>
<evidence type="ECO:0000256" key="6">
    <source>
        <dbReference type="ARBA" id="ARBA00022989"/>
    </source>
</evidence>
<reference evidence="10" key="1">
    <citation type="submission" date="2018-05" db="EMBL/GenBank/DDBJ databases">
        <authorList>
            <person name="Lanie J.A."/>
            <person name="Ng W.-L."/>
            <person name="Kazmierczak K.M."/>
            <person name="Andrzejewski T.M."/>
            <person name="Davidsen T.M."/>
            <person name="Wayne K.J."/>
            <person name="Tettelin H."/>
            <person name="Glass J.I."/>
            <person name="Rusch D."/>
            <person name="Podicherti R."/>
            <person name="Tsui H.-C.T."/>
            <person name="Winkler M.E."/>
        </authorList>
    </citation>
    <scope>NUCLEOTIDE SEQUENCE</scope>
</reference>
<evidence type="ECO:0000256" key="3">
    <source>
        <dbReference type="ARBA" id="ARBA00022448"/>
    </source>
</evidence>
<dbReference type="AlphaFoldDB" id="A0A382LSJ9"/>
<proteinExistence type="inferred from homology"/>
<feature type="transmembrane region" description="Helical" evidence="8">
    <location>
        <begin position="180"/>
        <end position="203"/>
    </location>
</feature>
<evidence type="ECO:0000256" key="7">
    <source>
        <dbReference type="ARBA" id="ARBA00023136"/>
    </source>
</evidence>
<evidence type="ECO:0000259" key="9">
    <source>
        <dbReference type="PROSITE" id="PS50928"/>
    </source>
</evidence>
<protein>
    <recommendedName>
        <fullName evidence="9">ABC transmembrane type-1 domain-containing protein</fullName>
    </recommendedName>
</protein>
<sequence>LFGPLIIMSITAFNSYEFPSITPWECFSLRWFNEGKIAYDGQHLAGLLTDWRLHDGLISSLIIGAGVVTLAVPIGMAAAIVLTQVRSQLRDIYYAISIMPVLFPGVIIGISTVVLWDRIAGLGGESFIADVGRNGIFLTILAQTCFISTYCFLIFVARLQRFDQTQEEAALDLGASQTQVFFKILVPYLMPAIASAAVIAFLFSFENYNTTVFSILSDQTLTTVIASKVRLGISPALSALALTIIALTLIAAITYEVLRRRAERRYVESQEKFVKEKAADTRINKGYRAGFKVPKGIVAILLIVVFASYGATQIVKNDLYGQSCIDAADKEKRSKFLDQLQTLESNELTDEELSGGSLGGNQDYGDIFGDPTLFQDFGGFD</sequence>
<feature type="transmembrane region" description="Helical" evidence="8">
    <location>
        <begin position="92"/>
        <end position="116"/>
    </location>
</feature>
<evidence type="ECO:0000256" key="5">
    <source>
        <dbReference type="ARBA" id="ARBA00022692"/>
    </source>
</evidence>
<keyword evidence="6 8" id="KW-1133">Transmembrane helix</keyword>
<dbReference type="CDD" id="cd06261">
    <property type="entry name" value="TM_PBP2"/>
    <property type="match status" value="1"/>
</dbReference>
<evidence type="ECO:0000256" key="8">
    <source>
        <dbReference type="SAM" id="Phobius"/>
    </source>
</evidence>
<feature type="non-terminal residue" evidence="10">
    <location>
        <position position="1"/>
    </location>
</feature>
<feature type="transmembrane region" description="Helical" evidence="8">
    <location>
        <begin position="136"/>
        <end position="159"/>
    </location>
</feature>
<dbReference type="PROSITE" id="PS50928">
    <property type="entry name" value="ABC_TM1"/>
    <property type="match status" value="1"/>
</dbReference>
<dbReference type="InterPro" id="IPR035906">
    <property type="entry name" value="MetI-like_sf"/>
</dbReference>
<feature type="transmembrane region" description="Helical" evidence="8">
    <location>
        <begin position="236"/>
        <end position="258"/>
    </location>
</feature>
<comment type="subcellular location">
    <subcellularLocation>
        <location evidence="1">Cell membrane</location>
        <topology evidence="1">Multi-pass membrane protein</topology>
    </subcellularLocation>
</comment>
<evidence type="ECO:0000256" key="4">
    <source>
        <dbReference type="ARBA" id="ARBA00022475"/>
    </source>
</evidence>
<feature type="transmembrane region" description="Helical" evidence="8">
    <location>
        <begin position="57"/>
        <end position="80"/>
    </location>
</feature>
<dbReference type="SUPFAM" id="SSF161098">
    <property type="entry name" value="MetI-like"/>
    <property type="match status" value="1"/>
</dbReference>
<evidence type="ECO:0000313" key="10">
    <source>
        <dbReference type="EMBL" id="SVC38042.1"/>
    </source>
</evidence>
<evidence type="ECO:0000256" key="1">
    <source>
        <dbReference type="ARBA" id="ARBA00004651"/>
    </source>
</evidence>
<feature type="domain" description="ABC transmembrane type-1" evidence="9">
    <location>
        <begin position="57"/>
        <end position="255"/>
    </location>
</feature>
<comment type="similarity">
    <text evidence="2">Belongs to the binding-protein-dependent transport system permease family. CysTW subfamily.</text>
</comment>
<dbReference type="GO" id="GO:0055085">
    <property type="term" value="P:transmembrane transport"/>
    <property type="evidence" value="ECO:0007669"/>
    <property type="project" value="InterPro"/>
</dbReference>
<feature type="transmembrane region" description="Helical" evidence="8">
    <location>
        <begin position="297"/>
        <end position="315"/>
    </location>
</feature>
<keyword evidence="4" id="KW-1003">Cell membrane</keyword>